<evidence type="ECO:0000256" key="1">
    <source>
        <dbReference type="SAM" id="MobiDB-lite"/>
    </source>
</evidence>
<dbReference type="EMBL" id="BJMN01000016">
    <property type="protein sequence ID" value="GEB57217.1"/>
    <property type="molecule type" value="Genomic_DNA"/>
</dbReference>
<evidence type="ECO:0000313" key="3">
    <source>
        <dbReference type="Proteomes" id="UP000315226"/>
    </source>
</evidence>
<keyword evidence="3" id="KW-1185">Reference proteome</keyword>
<protein>
    <submittedName>
        <fullName evidence="2">Uncharacterized protein</fullName>
    </submittedName>
</protein>
<reference evidence="2 3" key="1">
    <citation type="submission" date="2019-06" db="EMBL/GenBank/DDBJ databases">
        <title>Whole genome shotgun sequence of Streptomyces gardneri NBRC 12865.</title>
        <authorList>
            <person name="Hosoyama A."/>
            <person name="Uohara A."/>
            <person name="Ohji S."/>
            <person name="Ichikawa N."/>
        </authorList>
    </citation>
    <scope>NUCLEOTIDE SEQUENCE [LARGE SCALE GENOMIC DNA]</scope>
    <source>
        <strain evidence="2 3">NBRC 12865</strain>
    </source>
</reference>
<feature type="region of interest" description="Disordered" evidence="1">
    <location>
        <begin position="84"/>
        <end position="105"/>
    </location>
</feature>
<feature type="region of interest" description="Disordered" evidence="1">
    <location>
        <begin position="1"/>
        <end position="25"/>
    </location>
</feature>
<dbReference type="AlphaFoldDB" id="A0A4Y3RKI7"/>
<dbReference type="Proteomes" id="UP000315226">
    <property type="component" value="Unassembled WGS sequence"/>
</dbReference>
<dbReference type="OrthoDB" id="4337817at2"/>
<comment type="caution">
    <text evidence="2">The sequence shown here is derived from an EMBL/GenBank/DDBJ whole genome shotgun (WGS) entry which is preliminary data.</text>
</comment>
<sequence length="137" mass="14499">MANARELEDSSGPFTLDGSGAMPLEAGDPRQIGAFRLLGVLGSGGMGRAYLGWALWAAGFSGERRPVARRATGRELPRLTARIRRGRPRQEQGHQAGEPGVNSRATWAKSGSSALFLCSHVTATPTSGAFPLRLQSP</sequence>
<gene>
    <name evidence="2" type="ORF">SGA01_28220</name>
</gene>
<name>A0A4Y3RKI7_9ACTN</name>
<evidence type="ECO:0000313" key="2">
    <source>
        <dbReference type="EMBL" id="GEB57217.1"/>
    </source>
</evidence>
<organism evidence="2 3">
    <name type="scientific">Streptomyces gardneri</name>
    <dbReference type="NCBI Taxonomy" id="66892"/>
    <lineage>
        <taxon>Bacteria</taxon>
        <taxon>Bacillati</taxon>
        <taxon>Actinomycetota</taxon>
        <taxon>Actinomycetes</taxon>
        <taxon>Kitasatosporales</taxon>
        <taxon>Streptomycetaceae</taxon>
        <taxon>Streptomyces</taxon>
    </lineage>
</organism>
<accession>A0A4Y3RKI7</accession>
<proteinExistence type="predicted"/>